<sequence>MSTLTSTEISVPDETAPDAVPELVAAAVEAGRVWAATGREDRADVLDAVADALDAAGDELVPLAMAESHLPEGRLRGELTRTTFQLRLFGQALRDGGYLDVRVDHADPDWPMGAPRPDLRRTQVPLGPVVVFAAVNFPFAFSVAGGDTASALAAGCPVLLKAHPGHLRLSVATAEVVRRALAASGAPDDLFTLLVGVEAGRAALTDPGVQAGAFTGSTTGGRTLFDLANGRPVPIPFFGELGSVNPVFVTRAAAEARGPEIAAQAVASFTLGAGQFCTKPGVLLVPEGSSVLEVLRTTDLPGPAPMLSERMVEGHARVRHELEDVPGTEVLVGGPDTADGTPAPTVLLTDVATLLADVEALFRECFGPTLLVATYAAEDDLLSLAQTIDGQLTATVFGEDSDVPHLAGLVTTLATKAGRLLWNAWPTGVSVTDAQQHGGPYPATTAPSTTSVGTAAISRFLRPVAFQGFPEGLLPAELTDGATLPRRVDGVLLTDTTR</sequence>
<evidence type="ECO:0000313" key="4">
    <source>
        <dbReference type="Proteomes" id="UP000565572"/>
    </source>
</evidence>
<comment type="caution">
    <text evidence="3">The sequence shown here is derived from an EMBL/GenBank/DDBJ whole genome shotgun (WGS) entry which is preliminary data.</text>
</comment>
<keyword evidence="4" id="KW-1185">Reference proteome</keyword>
<dbReference type="PANTHER" id="PTHR43353:SF3">
    <property type="entry name" value="ALDEHYDE DEHYDROGENASE-RELATED"/>
    <property type="match status" value="1"/>
</dbReference>
<dbReference type="Proteomes" id="UP000565572">
    <property type="component" value="Unassembled WGS sequence"/>
</dbReference>
<keyword evidence="1 3" id="KW-0560">Oxidoreductase</keyword>
<dbReference type="InterPro" id="IPR050740">
    <property type="entry name" value="Aldehyde_DH_Superfamily"/>
</dbReference>
<dbReference type="RefSeq" id="WP_332836877.1">
    <property type="nucleotide sequence ID" value="NZ_JACHZG010000001.1"/>
</dbReference>
<dbReference type="InterPro" id="IPR016163">
    <property type="entry name" value="Ald_DH_C"/>
</dbReference>
<proteinExistence type="predicted"/>
<dbReference type="Pfam" id="PF00171">
    <property type="entry name" value="Aldedh"/>
    <property type="match status" value="1"/>
</dbReference>
<dbReference type="InterPro" id="IPR016161">
    <property type="entry name" value="Ald_DH/histidinol_DH"/>
</dbReference>
<evidence type="ECO:0000313" key="3">
    <source>
        <dbReference type="EMBL" id="MBB3328320.1"/>
    </source>
</evidence>
<dbReference type="EC" id="1.2.1.4" evidence="3"/>
<dbReference type="InterPro" id="IPR044151">
    <property type="entry name" value="ALDH_KGSADH"/>
</dbReference>
<reference evidence="3 4" key="1">
    <citation type="submission" date="2020-08" db="EMBL/GenBank/DDBJ databases">
        <title>Sequencing the genomes of 1000 actinobacteria strains.</title>
        <authorList>
            <person name="Klenk H.-P."/>
        </authorList>
    </citation>
    <scope>NUCLEOTIDE SEQUENCE [LARGE SCALE GENOMIC DNA]</scope>
    <source>
        <strain evidence="3 4">DSM 11053</strain>
    </source>
</reference>
<dbReference type="AlphaFoldDB" id="A0A7W5JXX5"/>
<dbReference type="PANTHER" id="PTHR43353">
    <property type="entry name" value="SUCCINATE-SEMIALDEHYDE DEHYDROGENASE, MITOCHONDRIAL"/>
    <property type="match status" value="1"/>
</dbReference>
<dbReference type="SUPFAM" id="SSF53720">
    <property type="entry name" value="ALDH-like"/>
    <property type="match status" value="1"/>
</dbReference>
<evidence type="ECO:0000259" key="2">
    <source>
        <dbReference type="Pfam" id="PF00171"/>
    </source>
</evidence>
<dbReference type="InterPro" id="IPR015590">
    <property type="entry name" value="Aldehyde_DH_dom"/>
</dbReference>
<dbReference type="EMBL" id="JACHZG010000001">
    <property type="protein sequence ID" value="MBB3328320.1"/>
    <property type="molecule type" value="Genomic_DNA"/>
</dbReference>
<dbReference type="InterPro" id="IPR016162">
    <property type="entry name" value="Ald_DH_N"/>
</dbReference>
<organism evidence="3 4">
    <name type="scientific">Microlunatus antarcticus</name>
    <dbReference type="NCBI Taxonomy" id="53388"/>
    <lineage>
        <taxon>Bacteria</taxon>
        <taxon>Bacillati</taxon>
        <taxon>Actinomycetota</taxon>
        <taxon>Actinomycetes</taxon>
        <taxon>Propionibacteriales</taxon>
        <taxon>Propionibacteriaceae</taxon>
        <taxon>Microlunatus</taxon>
    </lineage>
</organism>
<evidence type="ECO:0000256" key="1">
    <source>
        <dbReference type="ARBA" id="ARBA00023002"/>
    </source>
</evidence>
<gene>
    <name evidence="3" type="ORF">FHX39_003264</name>
</gene>
<name>A0A7W5JXX5_9ACTN</name>
<accession>A0A7W5JXX5</accession>
<dbReference type="GO" id="GO:0033721">
    <property type="term" value="F:aldehyde dehydrogenase (NADP+) activity"/>
    <property type="evidence" value="ECO:0007669"/>
    <property type="project" value="UniProtKB-EC"/>
</dbReference>
<protein>
    <submittedName>
        <fullName evidence="3">NADP-dependent aldehyde dehydrogenase</fullName>
        <ecNumber evidence="3">1.2.1.4</ecNumber>
    </submittedName>
</protein>
<feature type="domain" description="Aldehyde dehydrogenase" evidence="2">
    <location>
        <begin position="11"/>
        <end position="439"/>
    </location>
</feature>
<dbReference type="Gene3D" id="3.40.605.10">
    <property type="entry name" value="Aldehyde Dehydrogenase, Chain A, domain 1"/>
    <property type="match status" value="1"/>
</dbReference>
<dbReference type="CDD" id="cd07129">
    <property type="entry name" value="ALDH_KGSADH"/>
    <property type="match status" value="1"/>
</dbReference>
<dbReference type="Gene3D" id="3.40.309.10">
    <property type="entry name" value="Aldehyde Dehydrogenase, Chain A, domain 2"/>
    <property type="match status" value="1"/>
</dbReference>